<sequence length="253" mass="27242">MSPSLRACFALTLAAGLSLPLDARADALSDLKAALVRLQGQTPIKGQISVKSENRQNEGQDDARNDVGAAQVAFDDGPQGLRVTYPQPVLAKALQEDTAKDANPKASTPTATGLSGLAYQDVRQMTRAADGLLRTLNRATFKSERAEAWQGQAARVVSFDVPLRQPDKYVKKFSNLLEVWVAADGTPLAARQTQTISGRAMMVITFEMKSTEETHFTVVGERLVAVRRSSQSSGEGAGEKGRQSRQLQLDLAS</sequence>
<proteinExistence type="predicted"/>
<dbReference type="Proteomes" id="UP000288587">
    <property type="component" value="Unassembled WGS sequence"/>
</dbReference>
<keyword evidence="4" id="KW-1185">Reference proteome</keyword>
<feature type="chain" id="PRO_5018759557" description="Outer membrane lipoprotein carrier protein LolA" evidence="2">
    <location>
        <begin position="26"/>
        <end position="253"/>
    </location>
</feature>
<name>A0A3S2UHW3_9BURK</name>
<dbReference type="OrthoDB" id="5704176at2"/>
<feature type="region of interest" description="Disordered" evidence="1">
    <location>
        <begin position="229"/>
        <end position="253"/>
    </location>
</feature>
<evidence type="ECO:0000313" key="3">
    <source>
        <dbReference type="EMBL" id="RVT88478.1"/>
    </source>
</evidence>
<gene>
    <name evidence="3" type="ORF">EOD73_05760</name>
</gene>
<evidence type="ECO:0008006" key="5">
    <source>
        <dbReference type="Google" id="ProtNLM"/>
    </source>
</evidence>
<comment type="caution">
    <text evidence="3">The sequence shown here is derived from an EMBL/GenBank/DDBJ whole genome shotgun (WGS) entry which is preliminary data.</text>
</comment>
<protein>
    <recommendedName>
        <fullName evidence="5">Outer membrane lipoprotein carrier protein LolA</fullName>
    </recommendedName>
</protein>
<organism evidence="3 4">
    <name type="scientific">Inhella crocodyli</name>
    <dbReference type="NCBI Taxonomy" id="2499851"/>
    <lineage>
        <taxon>Bacteria</taxon>
        <taxon>Pseudomonadati</taxon>
        <taxon>Pseudomonadota</taxon>
        <taxon>Betaproteobacteria</taxon>
        <taxon>Burkholderiales</taxon>
        <taxon>Sphaerotilaceae</taxon>
        <taxon>Inhella</taxon>
    </lineage>
</organism>
<evidence type="ECO:0000256" key="1">
    <source>
        <dbReference type="SAM" id="MobiDB-lite"/>
    </source>
</evidence>
<dbReference type="EMBL" id="SACM01000001">
    <property type="protein sequence ID" value="RVT88478.1"/>
    <property type="molecule type" value="Genomic_DNA"/>
</dbReference>
<feature type="signal peptide" evidence="2">
    <location>
        <begin position="1"/>
        <end position="25"/>
    </location>
</feature>
<evidence type="ECO:0000313" key="4">
    <source>
        <dbReference type="Proteomes" id="UP000288587"/>
    </source>
</evidence>
<evidence type="ECO:0000256" key="2">
    <source>
        <dbReference type="SAM" id="SignalP"/>
    </source>
</evidence>
<dbReference type="RefSeq" id="WP_127681692.1">
    <property type="nucleotide sequence ID" value="NZ_SACM01000001.1"/>
</dbReference>
<reference evidence="3 4" key="1">
    <citation type="submission" date="2019-01" db="EMBL/GenBank/DDBJ databases">
        <authorList>
            <person name="Chen W.-M."/>
        </authorList>
    </citation>
    <scope>NUCLEOTIDE SEQUENCE [LARGE SCALE GENOMIC DNA]</scope>
    <source>
        <strain evidence="3 4">CCP-18</strain>
    </source>
</reference>
<keyword evidence="2" id="KW-0732">Signal</keyword>
<dbReference type="AlphaFoldDB" id="A0A3S2UHW3"/>
<accession>A0A3S2UHW3</accession>